<feature type="region of interest" description="Disordered" evidence="1">
    <location>
        <begin position="123"/>
        <end position="143"/>
    </location>
</feature>
<name>A0AAD4U5Q3_OVIAM</name>
<feature type="compositionally biased region" description="Low complexity" evidence="1">
    <location>
        <begin position="8"/>
        <end position="22"/>
    </location>
</feature>
<evidence type="ECO:0000256" key="1">
    <source>
        <dbReference type="SAM" id="MobiDB-lite"/>
    </source>
</evidence>
<gene>
    <name evidence="2" type="ORF">MG293_010343</name>
</gene>
<dbReference type="EMBL" id="JAKZEL010000010">
    <property type="protein sequence ID" value="KAI4539948.1"/>
    <property type="molecule type" value="Genomic_DNA"/>
</dbReference>
<feature type="region of interest" description="Disordered" evidence="1">
    <location>
        <begin position="1"/>
        <end position="25"/>
    </location>
</feature>
<proteinExistence type="predicted"/>
<keyword evidence="3" id="KW-1185">Reference proteome</keyword>
<evidence type="ECO:0000313" key="3">
    <source>
        <dbReference type="Proteomes" id="UP001214576"/>
    </source>
</evidence>
<evidence type="ECO:0000313" key="2">
    <source>
        <dbReference type="EMBL" id="KAI4539948.1"/>
    </source>
</evidence>
<dbReference type="AlphaFoldDB" id="A0AAD4U5Q3"/>
<comment type="caution">
    <text evidence="2">The sequence shown here is derived from an EMBL/GenBank/DDBJ whole genome shotgun (WGS) entry which is preliminary data.</text>
</comment>
<sequence length="143" mass="14774">MPGPLCPSPRSSSDTPSSSESPQLDPVARVFWVGPLLGPSGTAGTPSRWAEPQPGPALEMVLWAEPGYLLPGPGLEGREAWTLWSGGFPTLLPVDSGVLEVLAHAQVGSGQSPAGALVLQGLRPQEPQDRPILSNDGAVLPQA</sequence>
<dbReference type="Proteomes" id="UP001214576">
    <property type="component" value="Unassembled WGS sequence"/>
</dbReference>
<reference evidence="2" key="1">
    <citation type="submission" date="2022-03" db="EMBL/GenBank/DDBJ databases">
        <title>Genomic analyses of argali, domestic sheep and their hybrids provide insights into chromosomal evolution, heterosis and genetic basis of agronomic traits.</title>
        <authorList>
            <person name="Li M."/>
        </authorList>
    </citation>
    <scope>NUCLEOTIDE SEQUENCE</scope>
    <source>
        <strain evidence="2">CAU-MHL-2022a</strain>
        <tissue evidence="2">Skin</tissue>
    </source>
</reference>
<accession>A0AAD4U5Q3</accession>
<organism evidence="2 3">
    <name type="scientific">Ovis ammon polii</name>
    <dbReference type="NCBI Taxonomy" id="230172"/>
    <lineage>
        <taxon>Eukaryota</taxon>
        <taxon>Metazoa</taxon>
        <taxon>Chordata</taxon>
        <taxon>Craniata</taxon>
        <taxon>Vertebrata</taxon>
        <taxon>Euteleostomi</taxon>
        <taxon>Mammalia</taxon>
        <taxon>Eutheria</taxon>
        <taxon>Laurasiatheria</taxon>
        <taxon>Artiodactyla</taxon>
        <taxon>Ruminantia</taxon>
        <taxon>Pecora</taxon>
        <taxon>Bovidae</taxon>
        <taxon>Caprinae</taxon>
        <taxon>Ovis</taxon>
    </lineage>
</organism>
<protein>
    <submittedName>
        <fullName evidence="2">Uncharacterized protein</fullName>
    </submittedName>
</protein>